<dbReference type="WBParaSite" id="Csp11.Scaffold622.g6298.t1">
    <property type="protein sequence ID" value="Csp11.Scaffold622.g6298.t1"/>
    <property type="gene ID" value="Csp11.Scaffold622.g6298"/>
</dbReference>
<organism evidence="2 3">
    <name type="scientific">Caenorhabditis tropicalis</name>
    <dbReference type="NCBI Taxonomy" id="1561998"/>
    <lineage>
        <taxon>Eukaryota</taxon>
        <taxon>Metazoa</taxon>
        <taxon>Ecdysozoa</taxon>
        <taxon>Nematoda</taxon>
        <taxon>Chromadorea</taxon>
        <taxon>Rhabditida</taxon>
        <taxon>Rhabditina</taxon>
        <taxon>Rhabditomorpha</taxon>
        <taxon>Rhabditoidea</taxon>
        <taxon>Rhabditidae</taxon>
        <taxon>Peloderinae</taxon>
        <taxon>Caenorhabditis</taxon>
    </lineage>
</organism>
<dbReference type="Proteomes" id="UP000095282">
    <property type="component" value="Unplaced"/>
</dbReference>
<evidence type="ECO:0000256" key="1">
    <source>
        <dbReference type="SAM" id="MobiDB-lite"/>
    </source>
</evidence>
<dbReference type="AlphaFoldDB" id="A0A1I7TIL3"/>
<evidence type="ECO:0000313" key="3">
    <source>
        <dbReference type="WBParaSite" id="Csp11.Scaffold622.g6298.t1"/>
    </source>
</evidence>
<keyword evidence="2" id="KW-1185">Reference proteome</keyword>
<feature type="region of interest" description="Disordered" evidence="1">
    <location>
        <begin position="1"/>
        <end position="24"/>
    </location>
</feature>
<accession>A0A1I7TIL3</accession>
<sequence length="79" mass="8892">MTPNLKKNPAFEKRIPNGSTHPSNDSITFSVFCRRAPSEVLNYHKSLQCLWANLLLISSPYHNSSLDNFAFLIGILPMS</sequence>
<reference evidence="3" key="1">
    <citation type="submission" date="2016-11" db="UniProtKB">
        <authorList>
            <consortium name="WormBaseParasite"/>
        </authorList>
    </citation>
    <scope>IDENTIFICATION</scope>
</reference>
<evidence type="ECO:0000313" key="2">
    <source>
        <dbReference type="Proteomes" id="UP000095282"/>
    </source>
</evidence>
<protein>
    <submittedName>
        <fullName evidence="3">Ovule protein</fullName>
    </submittedName>
</protein>
<proteinExistence type="predicted"/>
<name>A0A1I7TIL3_9PELO</name>